<proteinExistence type="predicted"/>
<reference evidence="2" key="1">
    <citation type="submission" date="2017-02" db="EMBL/GenBank/DDBJ databases">
        <title>Complete genome sequence of Cupriavidus necator strain NH9, a 3-chlorobenzoate degrader.</title>
        <authorList>
            <person name="Moriuchi R."/>
            <person name="Dohra H."/>
            <person name="Ogawa N."/>
        </authorList>
    </citation>
    <scope>NUCLEOTIDE SEQUENCE [LARGE SCALE GENOMIC DNA]</scope>
    <source>
        <strain evidence="2">NH9</strain>
    </source>
</reference>
<dbReference type="RefSeq" id="WP_078199995.1">
    <property type="nucleotide sequence ID" value="NZ_CP017758.1"/>
</dbReference>
<accession>A0A1U9UZV9</accession>
<dbReference type="Gene3D" id="3.40.50.1010">
    <property type="entry name" value="5'-nuclease"/>
    <property type="match status" value="1"/>
</dbReference>
<evidence type="ECO:0000313" key="1">
    <source>
        <dbReference type="EMBL" id="AQV97645.1"/>
    </source>
</evidence>
<sequence length="126" mass="13839">MNVLVDTSVWVDHFKSRNDTLVSLLVSDQALTHPMVLVELACGTPPAPRARTLGDIGLLQPVRQASLAEVMTFIEQEKLYGLGCGLVDVSLLASTLITPGARLWTLDQRLNDLSLRFGVAHRPRLH</sequence>
<dbReference type="Proteomes" id="UP000189627">
    <property type="component" value="Chromosome 2"/>
</dbReference>
<dbReference type="KEGG" id="cuh:BJN34_27665"/>
<gene>
    <name evidence="1" type="ORF">BJN34_27665</name>
</gene>
<organism evidence="1 2">
    <name type="scientific">Cupriavidus necator</name>
    <name type="common">Alcaligenes eutrophus</name>
    <name type="synonym">Ralstonia eutropha</name>
    <dbReference type="NCBI Taxonomy" id="106590"/>
    <lineage>
        <taxon>Bacteria</taxon>
        <taxon>Pseudomonadati</taxon>
        <taxon>Pseudomonadota</taxon>
        <taxon>Betaproteobacteria</taxon>
        <taxon>Burkholderiales</taxon>
        <taxon>Burkholderiaceae</taxon>
        <taxon>Cupriavidus</taxon>
    </lineage>
</organism>
<evidence type="ECO:0000313" key="2">
    <source>
        <dbReference type="Proteomes" id="UP000189627"/>
    </source>
</evidence>
<dbReference type="EMBL" id="CP017758">
    <property type="protein sequence ID" value="AQV97645.1"/>
    <property type="molecule type" value="Genomic_DNA"/>
</dbReference>
<dbReference type="OrthoDB" id="329172at2"/>
<dbReference type="AlphaFoldDB" id="A0A1U9UZV9"/>
<protein>
    <submittedName>
        <fullName evidence="1">VapC toxin family PIN domain ribonuclease</fullName>
    </submittedName>
</protein>
<name>A0A1U9UZV9_CUPNE</name>
<dbReference type="InterPro" id="IPR029060">
    <property type="entry name" value="PIN-like_dom_sf"/>
</dbReference>
<dbReference type="SUPFAM" id="SSF88723">
    <property type="entry name" value="PIN domain-like"/>
    <property type="match status" value="1"/>
</dbReference>